<keyword evidence="2" id="KW-1185">Reference proteome</keyword>
<dbReference type="EMBL" id="JANAVB010036119">
    <property type="protein sequence ID" value="KAJ6803943.1"/>
    <property type="molecule type" value="Genomic_DNA"/>
</dbReference>
<reference evidence="1" key="1">
    <citation type="journal article" date="2023" name="GigaByte">
        <title>Genome assembly of the bearded iris, Iris pallida Lam.</title>
        <authorList>
            <person name="Bruccoleri R.E."/>
            <person name="Oakeley E.J."/>
            <person name="Faust A.M.E."/>
            <person name="Altorfer M."/>
            <person name="Dessus-Babus S."/>
            <person name="Burckhardt D."/>
            <person name="Oertli M."/>
            <person name="Naumann U."/>
            <person name="Petersen F."/>
            <person name="Wong J."/>
        </authorList>
    </citation>
    <scope>NUCLEOTIDE SEQUENCE</scope>
    <source>
        <strain evidence="1">GSM-AAB239-AS_SAM_17_03QT</strain>
    </source>
</reference>
<evidence type="ECO:0000313" key="1">
    <source>
        <dbReference type="EMBL" id="KAJ6803943.1"/>
    </source>
</evidence>
<proteinExistence type="predicted"/>
<accession>A0AAX6EIS3</accession>
<organism evidence="1 2">
    <name type="scientific">Iris pallida</name>
    <name type="common">Sweet iris</name>
    <dbReference type="NCBI Taxonomy" id="29817"/>
    <lineage>
        <taxon>Eukaryota</taxon>
        <taxon>Viridiplantae</taxon>
        <taxon>Streptophyta</taxon>
        <taxon>Embryophyta</taxon>
        <taxon>Tracheophyta</taxon>
        <taxon>Spermatophyta</taxon>
        <taxon>Magnoliopsida</taxon>
        <taxon>Liliopsida</taxon>
        <taxon>Asparagales</taxon>
        <taxon>Iridaceae</taxon>
        <taxon>Iridoideae</taxon>
        <taxon>Irideae</taxon>
        <taxon>Iris</taxon>
    </lineage>
</organism>
<protein>
    <submittedName>
        <fullName evidence="1">Pleiotropic drug resistance protein 2-like isoform X3</fullName>
    </submittedName>
</protein>
<reference evidence="1" key="2">
    <citation type="submission" date="2023-04" db="EMBL/GenBank/DDBJ databases">
        <authorList>
            <person name="Bruccoleri R.E."/>
            <person name="Oakeley E.J."/>
            <person name="Faust A.-M."/>
            <person name="Dessus-Babus S."/>
            <person name="Altorfer M."/>
            <person name="Burckhardt D."/>
            <person name="Oertli M."/>
            <person name="Naumann U."/>
            <person name="Petersen F."/>
            <person name="Wong J."/>
        </authorList>
    </citation>
    <scope>NUCLEOTIDE SEQUENCE</scope>
    <source>
        <strain evidence="1">GSM-AAB239-AS_SAM_17_03QT</strain>
        <tissue evidence="1">Leaf</tissue>
    </source>
</reference>
<comment type="caution">
    <text evidence="1">The sequence shown here is derived from an EMBL/GenBank/DDBJ whole genome shotgun (WGS) entry which is preliminary data.</text>
</comment>
<sequence length="44" mass="5603">MLKEYIKVCTKRLNVYILIPKESYLWTRRCFVVFHFHFTIWLYC</sequence>
<name>A0AAX6EIS3_IRIPA</name>
<dbReference type="AlphaFoldDB" id="A0AAX6EIS3"/>
<dbReference type="Proteomes" id="UP001140949">
    <property type="component" value="Unassembled WGS sequence"/>
</dbReference>
<evidence type="ECO:0000313" key="2">
    <source>
        <dbReference type="Proteomes" id="UP001140949"/>
    </source>
</evidence>
<gene>
    <name evidence="1" type="ORF">M6B38_187555</name>
</gene>